<comment type="similarity">
    <text evidence="3">Belongs to the aldehyde dehydrogenase family.</text>
</comment>
<evidence type="ECO:0000256" key="2">
    <source>
        <dbReference type="PROSITE-ProRule" id="PRU10007"/>
    </source>
</evidence>
<proteinExistence type="inferred from homology"/>
<evidence type="ECO:0000313" key="6">
    <source>
        <dbReference type="Proteomes" id="UP001589783"/>
    </source>
</evidence>
<dbReference type="InterPro" id="IPR016162">
    <property type="entry name" value="Ald_DH_N"/>
</dbReference>
<keyword evidence="6" id="KW-1185">Reference proteome</keyword>
<dbReference type="EC" id="1.2.1.-" evidence="5"/>
<gene>
    <name evidence="5" type="ORF">ACFFJD_04460</name>
</gene>
<evidence type="ECO:0000256" key="1">
    <source>
        <dbReference type="ARBA" id="ARBA00023002"/>
    </source>
</evidence>
<feature type="active site" evidence="2">
    <location>
        <position position="259"/>
    </location>
</feature>
<dbReference type="InterPro" id="IPR015590">
    <property type="entry name" value="Aldehyde_DH_dom"/>
</dbReference>
<dbReference type="Gene3D" id="3.40.605.10">
    <property type="entry name" value="Aldehyde Dehydrogenase, Chain A, domain 1"/>
    <property type="match status" value="1"/>
</dbReference>
<organism evidence="5 6">
    <name type="scientific">Gordonia phosphorivorans</name>
    <dbReference type="NCBI Taxonomy" id="1056982"/>
    <lineage>
        <taxon>Bacteria</taxon>
        <taxon>Bacillati</taxon>
        <taxon>Actinomycetota</taxon>
        <taxon>Actinomycetes</taxon>
        <taxon>Mycobacteriales</taxon>
        <taxon>Gordoniaceae</taxon>
        <taxon>Gordonia</taxon>
    </lineage>
</organism>
<dbReference type="Gene3D" id="3.40.309.10">
    <property type="entry name" value="Aldehyde Dehydrogenase, Chain A, domain 2"/>
    <property type="match status" value="1"/>
</dbReference>
<dbReference type="RefSeq" id="WP_382361525.1">
    <property type="nucleotide sequence ID" value="NZ_JBHLWV010000012.1"/>
</dbReference>
<evidence type="ECO:0000259" key="4">
    <source>
        <dbReference type="Pfam" id="PF00171"/>
    </source>
</evidence>
<evidence type="ECO:0000313" key="5">
    <source>
        <dbReference type="EMBL" id="MFC0314106.1"/>
    </source>
</evidence>
<dbReference type="SUPFAM" id="SSF53720">
    <property type="entry name" value="ALDH-like"/>
    <property type="match status" value="1"/>
</dbReference>
<dbReference type="PROSITE" id="PS00687">
    <property type="entry name" value="ALDEHYDE_DEHYDR_GLU"/>
    <property type="match status" value="1"/>
</dbReference>
<dbReference type="InterPro" id="IPR016161">
    <property type="entry name" value="Ald_DH/histidinol_DH"/>
</dbReference>
<dbReference type="Proteomes" id="UP001589783">
    <property type="component" value="Unassembled WGS sequence"/>
</dbReference>
<accession>A0ABV6H5F1</accession>
<dbReference type="GO" id="GO:0016491">
    <property type="term" value="F:oxidoreductase activity"/>
    <property type="evidence" value="ECO:0007669"/>
    <property type="project" value="UniProtKB-KW"/>
</dbReference>
<comment type="caution">
    <text evidence="5">The sequence shown here is derived from an EMBL/GenBank/DDBJ whole genome shotgun (WGS) entry which is preliminary data.</text>
</comment>
<evidence type="ECO:0000256" key="3">
    <source>
        <dbReference type="RuleBase" id="RU003345"/>
    </source>
</evidence>
<dbReference type="InterPro" id="IPR029510">
    <property type="entry name" value="Ald_DH_CS_GLU"/>
</dbReference>
<sequence length="489" mass="51384">MTDRRTLLAEVPTGIWLSNTSVPAKSGKTFPVIDPATGDVLVEVADGGVDDAMAAVAEAAEAGPKWAATPARERAEILRAAFEEVQRRSDDFALLMTLEMGKILPESVGEVNYGAEFLRWFSEEAVRVGGRTTTAPAGNGEILVIKQPIGPSYAITPWNFPLAMGTRKIGPALAAGCPMIVKPAEDTPLTMLLLAKVFADVGLPPGVLTVVPTGTGSAAQSAAVMADRRVRKVSFTGSTGVGSLLIKQSADQVLSTSMELGGNAPFIVFDDADLDKAIEGAMAAKMRNGGEACTAANRFFVQNGIRPAFTAALTERLSTMTVGPGYDDTSELGPLINAKQLDRVAGLVDEAIEAGATVQTGGTRLDGPGFFYPPTLLTDVPAHCRIRDEEIFGPVVVIVGFDTEDEAVAAANDTDYGLASYFYTNDLNRTKRVAARLEYGMVGVNRGVISDPAAPFGGVKHSGLGVEGGVTGIEEYLDTKYIALTPHTD</sequence>
<dbReference type="CDD" id="cd07103">
    <property type="entry name" value="ALDH_F5_SSADH_GabD"/>
    <property type="match status" value="1"/>
</dbReference>
<dbReference type="EMBL" id="JBHLWV010000012">
    <property type="protein sequence ID" value="MFC0314106.1"/>
    <property type="molecule type" value="Genomic_DNA"/>
</dbReference>
<keyword evidence="1 3" id="KW-0560">Oxidoreductase</keyword>
<name>A0ABV6H5F1_9ACTN</name>
<dbReference type="PANTHER" id="PTHR43353">
    <property type="entry name" value="SUCCINATE-SEMIALDEHYDE DEHYDROGENASE, MITOCHONDRIAL"/>
    <property type="match status" value="1"/>
</dbReference>
<dbReference type="PANTHER" id="PTHR43353:SF5">
    <property type="entry name" value="SUCCINATE-SEMIALDEHYDE DEHYDROGENASE, MITOCHONDRIAL"/>
    <property type="match status" value="1"/>
</dbReference>
<reference evidence="5 6" key="1">
    <citation type="submission" date="2024-09" db="EMBL/GenBank/DDBJ databases">
        <authorList>
            <person name="Sun Q."/>
            <person name="Mori K."/>
        </authorList>
    </citation>
    <scope>NUCLEOTIDE SEQUENCE [LARGE SCALE GENOMIC DNA]</scope>
    <source>
        <strain evidence="5 6">CCM 7957</strain>
    </source>
</reference>
<dbReference type="InterPro" id="IPR050740">
    <property type="entry name" value="Aldehyde_DH_Superfamily"/>
</dbReference>
<protein>
    <submittedName>
        <fullName evidence="5">NAD-dependent succinate-semialdehyde dehydrogenase</fullName>
        <ecNumber evidence="5">1.2.1.-</ecNumber>
    </submittedName>
</protein>
<feature type="domain" description="Aldehyde dehydrogenase" evidence="4">
    <location>
        <begin position="24"/>
        <end position="482"/>
    </location>
</feature>
<dbReference type="InterPro" id="IPR016163">
    <property type="entry name" value="Ald_DH_C"/>
</dbReference>
<dbReference type="Pfam" id="PF00171">
    <property type="entry name" value="Aldedh"/>
    <property type="match status" value="1"/>
</dbReference>